<proteinExistence type="predicted"/>
<reference evidence="12" key="2">
    <citation type="journal article" date="2010" name="Science">
        <title>The genome of the Western clawed frog Xenopus tropicalis.</title>
        <authorList>
            <person name="Hellsten U."/>
            <person name="Harland R.M."/>
            <person name="Gilchrist M.J."/>
            <person name="Hendrix D."/>
            <person name="Jurka J."/>
            <person name="Kapitonov V."/>
            <person name="Ovcharenko I."/>
            <person name="Putnam N.H."/>
            <person name="Shu S."/>
            <person name="Taher L."/>
            <person name="Blitz I.L."/>
            <person name="Blumberg B."/>
            <person name="Dichmann D.S."/>
            <person name="Dubchak I."/>
            <person name="Amaya E."/>
            <person name="Detter J.C."/>
            <person name="Fletcher R."/>
            <person name="Gerhard D.S."/>
            <person name="Goodstein D."/>
            <person name="Graves T."/>
            <person name="Grigoriev I.V."/>
            <person name="Grimwood J."/>
            <person name="Kawashima T."/>
            <person name="Lindquist E."/>
            <person name="Lucas S.M."/>
            <person name="Mead P.E."/>
            <person name="Mitros T."/>
            <person name="Ogino H."/>
            <person name="Ohta Y."/>
            <person name="Poliakov A.V."/>
            <person name="Pollet N."/>
            <person name="Robert J."/>
            <person name="Salamov A."/>
            <person name="Sater A.K."/>
            <person name="Schmutz J."/>
            <person name="Terry A."/>
            <person name="Vize P.D."/>
            <person name="Warren W.C."/>
            <person name="Wells D."/>
            <person name="Wills A."/>
            <person name="Wilson R.K."/>
            <person name="Zimmerman L.B."/>
            <person name="Zorn A.M."/>
            <person name="Grainger R."/>
            <person name="Grammer T."/>
            <person name="Khokha M.K."/>
            <person name="Richardson P.M."/>
            <person name="Rokhsar D.S."/>
        </authorList>
    </citation>
    <scope>NUCLEOTIDE SEQUENCE [LARGE SCALE GENOMIC DNA]</scope>
    <source>
        <strain evidence="12">Nigerian</strain>
    </source>
</reference>
<keyword evidence="7" id="KW-1015">Disulfide bond</keyword>
<dbReference type="GO" id="GO:0005886">
    <property type="term" value="C:plasma membrane"/>
    <property type="evidence" value="ECO:0007669"/>
    <property type="project" value="UniProtKB-SubCell"/>
</dbReference>
<dbReference type="PANTHER" id="PTHR25466">
    <property type="entry name" value="T-LYMPHOCYTE ACTIVATION ANTIGEN"/>
    <property type="match status" value="1"/>
</dbReference>
<keyword evidence="6" id="KW-0472">Membrane</keyword>
<reference evidence="12" key="1">
    <citation type="submission" date="2009-11" db="EMBL/GenBank/DDBJ databases">
        <authorList>
            <consortium name="US DOE Joint Genome Institute (JGI-PGF)"/>
            <person name="Ottilar R."/>
            <person name="Schmutz J."/>
            <person name="Salamov A."/>
            <person name="Cheng J.F."/>
            <person name="Lucas S."/>
            <person name="Pitluck S."/>
            <person name="Gundlach H."/>
            <person name="Guo Y."/>
            <person name="Haberer G."/>
            <person name="Nasrallah J."/>
            <person name="Mayer K.F.X."/>
            <person name="van de Peer Y."/>
            <person name="Weigel D."/>
            <person name="Grigoriev I.V."/>
        </authorList>
    </citation>
    <scope>NUCLEOTIDE SEQUENCE</scope>
    <source>
        <strain evidence="12">Nigerian</strain>
    </source>
</reference>
<dbReference type="InterPro" id="IPR003599">
    <property type="entry name" value="Ig_sub"/>
</dbReference>
<evidence type="ECO:0000256" key="10">
    <source>
        <dbReference type="ARBA" id="ARBA00023319"/>
    </source>
</evidence>
<evidence type="ECO:0000256" key="4">
    <source>
        <dbReference type="ARBA" id="ARBA00022729"/>
    </source>
</evidence>
<comment type="subcellular location">
    <subcellularLocation>
        <location evidence="1">Cell membrane</location>
        <topology evidence="1">Single-pass type I membrane protein</topology>
    </subcellularLocation>
</comment>
<evidence type="ECO:0000256" key="9">
    <source>
        <dbReference type="ARBA" id="ARBA00023180"/>
    </source>
</evidence>
<keyword evidence="5" id="KW-1133">Transmembrane helix</keyword>
<evidence type="ECO:0000256" key="6">
    <source>
        <dbReference type="ARBA" id="ARBA00023136"/>
    </source>
</evidence>
<keyword evidence="10" id="KW-0393">Immunoglobulin domain</keyword>
<dbReference type="EMBL" id="KV460758">
    <property type="protein sequence ID" value="OCA15689.1"/>
    <property type="molecule type" value="Genomic_DNA"/>
</dbReference>
<protein>
    <recommendedName>
        <fullName evidence="11">Ig-like domain-containing protein</fullName>
    </recommendedName>
</protein>
<keyword evidence="8" id="KW-0675">Receptor</keyword>
<keyword evidence="4" id="KW-0732">Signal</keyword>
<dbReference type="InterPro" id="IPR051713">
    <property type="entry name" value="T-cell_Activation_Regulation"/>
</dbReference>
<dbReference type="SMART" id="SM00406">
    <property type="entry name" value="IGv"/>
    <property type="match status" value="1"/>
</dbReference>
<evidence type="ECO:0000259" key="11">
    <source>
        <dbReference type="PROSITE" id="PS50835"/>
    </source>
</evidence>
<accession>A0A1B8XYE8</accession>
<keyword evidence="9" id="KW-0325">Glycoprotein</keyword>
<evidence type="ECO:0000256" key="2">
    <source>
        <dbReference type="ARBA" id="ARBA00022475"/>
    </source>
</evidence>
<keyword evidence="3" id="KW-0812">Transmembrane</keyword>
<dbReference type="InterPro" id="IPR013106">
    <property type="entry name" value="Ig_V-set"/>
</dbReference>
<evidence type="ECO:0000256" key="5">
    <source>
        <dbReference type="ARBA" id="ARBA00022989"/>
    </source>
</evidence>
<dbReference type="InterPro" id="IPR036179">
    <property type="entry name" value="Ig-like_dom_sf"/>
</dbReference>
<name>A0A1B8XYE8_XENTR</name>
<evidence type="ECO:0000256" key="7">
    <source>
        <dbReference type="ARBA" id="ARBA00023157"/>
    </source>
</evidence>
<evidence type="ECO:0000256" key="8">
    <source>
        <dbReference type="ARBA" id="ARBA00023170"/>
    </source>
</evidence>
<dbReference type="InterPro" id="IPR007110">
    <property type="entry name" value="Ig-like_dom"/>
</dbReference>
<keyword evidence="2" id="KW-1003">Cell membrane</keyword>
<organism evidence="12">
    <name type="scientific">Xenopus tropicalis</name>
    <name type="common">Western clawed frog</name>
    <name type="synonym">Silurana tropicalis</name>
    <dbReference type="NCBI Taxonomy" id="8364"/>
    <lineage>
        <taxon>Eukaryota</taxon>
        <taxon>Metazoa</taxon>
        <taxon>Chordata</taxon>
        <taxon>Craniata</taxon>
        <taxon>Vertebrata</taxon>
        <taxon>Euteleostomi</taxon>
        <taxon>Amphibia</taxon>
        <taxon>Batrachia</taxon>
        <taxon>Anura</taxon>
        <taxon>Pipoidea</taxon>
        <taxon>Pipidae</taxon>
        <taxon>Xenopodinae</taxon>
        <taxon>Xenopus</taxon>
        <taxon>Silurana</taxon>
    </lineage>
</organism>
<feature type="domain" description="Ig-like" evidence="11">
    <location>
        <begin position="176"/>
        <end position="282"/>
    </location>
</feature>
<dbReference type="Pfam" id="PF07686">
    <property type="entry name" value="V-set"/>
    <property type="match status" value="1"/>
</dbReference>
<dbReference type="SMART" id="SM00409">
    <property type="entry name" value="IG"/>
    <property type="match status" value="1"/>
</dbReference>
<dbReference type="PANTHER" id="PTHR25466:SF14">
    <property type="entry name" value="BUTYROPHILIN SUBFAMILY 2 MEMBER A2-LIKE-RELATED"/>
    <property type="match status" value="1"/>
</dbReference>
<reference evidence="12" key="3">
    <citation type="submission" date="2016-05" db="EMBL/GenBank/DDBJ databases">
        <title>WGS assembly of Xenopus tropicalis.</title>
        <authorList>
            <person name="Sessions A."/>
            <person name="Jenkins J."/>
            <person name="Mitros T."/>
            <person name="Lyons J.T."/>
            <person name="Dichmann D.S."/>
            <person name="Robert J."/>
            <person name="Harland R.M."/>
            <person name="Rokhsar D.S."/>
        </authorList>
    </citation>
    <scope>NUCLEOTIDE SEQUENCE</scope>
    <source>
        <strain evidence="12">Nigerian</strain>
    </source>
</reference>
<dbReference type="SUPFAM" id="SSF48726">
    <property type="entry name" value="Immunoglobulin"/>
    <property type="match status" value="1"/>
</dbReference>
<dbReference type="PROSITE" id="PS50835">
    <property type="entry name" value="IG_LIKE"/>
    <property type="match status" value="1"/>
</dbReference>
<dbReference type="AlphaFoldDB" id="A0A1B8XYE8"/>
<evidence type="ECO:0000256" key="3">
    <source>
        <dbReference type="ARBA" id="ARBA00022692"/>
    </source>
</evidence>
<evidence type="ECO:0000256" key="1">
    <source>
        <dbReference type="ARBA" id="ARBA00004251"/>
    </source>
</evidence>
<dbReference type="InterPro" id="IPR013783">
    <property type="entry name" value="Ig-like_fold"/>
</dbReference>
<evidence type="ECO:0000313" key="12">
    <source>
        <dbReference type="EMBL" id="OCA15689.1"/>
    </source>
</evidence>
<sequence>MGYEARLLRGISLPLVTWLEKCIMGYEAWLLRGISLPLVTGLEKGIMGYEAWLLRGISLPLVTGLEKGIMGYEAWLLRGISLPLVTWLEKGIMGYEAWLLRGISLPLVTWLEKGIMGYEAWLLRGISLPLVTWLGKGIMGYEAWLLRGLSLPLVTCHMFHTSQHLKNEKRDKRILPTDALLKIGDEEPPTATLGSDVILPCTFSVGQPVSLQYLAILWTFQNKMLFRLDNKGKQLSPRVTFSDADAMKGIASVQLHNVSVADAGIYMCKIIYSPEKKEKDITLKVQCKNLFF</sequence>
<dbReference type="Gene3D" id="2.60.40.10">
    <property type="entry name" value="Immunoglobulins"/>
    <property type="match status" value="1"/>
</dbReference>
<gene>
    <name evidence="12" type="ORF">XENTR_v90029400mg</name>
</gene>